<feature type="signal peptide" evidence="3">
    <location>
        <begin position="1"/>
        <end position="24"/>
    </location>
</feature>
<keyword evidence="1 3" id="KW-0697">Rotamase</keyword>
<dbReference type="PROSITE" id="PS50072">
    <property type="entry name" value="CSA_PPIASE_2"/>
    <property type="match status" value="1"/>
</dbReference>
<dbReference type="GO" id="GO:0003755">
    <property type="term" value="F:peptidyl-prolyl cis-trans isomerase activity"/>
    <property type="evidence" value="ECO:0007669"/>
    <property type="project" value="UniProtKB-UniRule"/>
</dbReference>
<dbReference type="InterPro" id="IPR029000">
    <property type="entry name" value="Cyclophilin-like_dom_sf"/>
</dbReference>
<evidence type="ECO:0000259" key="4">
    <source>
        <dbReference type="PROSITE" id="PS50072"/>
    </source>
</evidence>
<dbReference type="EMBL" id="SZVO01000019">
    <property type="protein sequence ID" value="TKT87506.1"/>
    <property type="molecule type" value="Genomic_DNA"/>
</dbReference>
<keyword evidence="2 3" id="KW-0413">Isomerase</keyword>
<dbReference type="InterPro" id="IPR002130">
    <property type="entry name" value="Cyclophilin-type_PPIase_dom"/>
</dbReference>
<evidence type="ECO:0000313" key="5">
    <source>
        <dbReference type="EMBL" id="TKT87506.1"/>
    </source>
</evidence>
<feature type="domain" description="PPIase cyclophilin-type" evidence="4">
    <location>
        <begin position="30"/>
        <end position="195"/>
    </location>
</feature>
<dbReference type="Gene3D" id="2.40.100.10">
    <property type="entry name" value="Cyclophilin-like"/>
    <property type="match status" value="1"/>
</dbReference>
<comment type="catalytic activity">
    <reaction evidence="3">
        <text>[protein]-peptidylproline (omega=180) = [protein]-peptidylproline (omega=0)</text>
        <dbReference type="Rhea" id="RHEA:16237"/>
        <dbReference type="Rhea" id="RHEA-COMP:10747"/>
        <dbReference type="Rhea" id="RHEA-COMP:10748"/>
        <dbReference type="ChEBI" id="CHEBI:83833"/>
        <dbReference type="ChEBI" id="CHEBI:83834"/>
        <dbReference type="EC" id="5.2.1.8"/>
    </reaction>
</comment>
<proteinExistence type="inferred from homology"/>
<keyword evidence="6" id="KW-1185">Reference proteome</keyword>
<dbReference type="InterPro" id="IPR044665">
    <property type="entry name" value="E_coli_cyclophilin_A-like"/>
</dbReference>
<gene>
    <name evidence="5" type="ORF">FDK13_29770</name>
</gene>
<name>A0A4U6CTG1_9BACT</name>
<dbReference type="AlphaFoldDB" id="A0A4U6CTG1"/>
<dbReference type="Proteomes" id="UP000304900">
    <property type="component" value="Unassembled WGS sequence"/>
</dbReference>
<dbReference type="Pfam" id="PF00160">
    <property type="entry name" value="Pro_isomerase"/>
    <property type="match status" value="1"/>
</dbReference>
<organism evidence="5 6">
    <name type="scientific">Dyadobacter frigoris</name>
    <dbReference type="NCBI Taxonomy" id="2576211"/>
    <lineage>
        <taxon>Bacteria</taxon>
        <taxon>Pseudomonadati</taxon>
        <taxon>Bacteroidota</taxon>
        <taxon>Cytophagia</taxon>
        <taxon>Cytophagales</taxon>
        <taxon>Spirosomataceae</taxon>
        <taxon>Dyadobacter</taxon>
    </lineage>
</organism>
<evidence type="ECO:0000313" key="6">
    <source>
        <dbReference type="Proteomes" id="UP000304900"/>
    </source>
</evidence>
<dbReference type="OrthoDB" id="9807797at2"/>
<dbReference type="RefSeq" id="WP_137343671.1">
    <property type="nucleotide sequence ID" value="NZ_BSQH01000004.1"/>
</dbReference>
<feature type="chain" id="PRO_5021038921" description="Peptidyl-prolyl cis-trans isomerase" evidence="3">
    <location>
        <begin position="25"/>
        <end position="197"/>
    </location>
</feature>
<comment type="function">
    <text evidence="3">PPIases accelerate the folding of proteins. It catalyzes the cis-trans isomerization of proline imidic peptide bonds in oligopeptides.</text>
</comment>
<evidence type="ECO:0000256" key="3">
    <source>
        <dbReference type="RuleBase" id="RU363019"/>
    </source>
</evidence>
<dbReference type="PANTHER" id="PTHR43246">
    <property type="entry name" value="PEPTIDYL-PROLYL CIS-TRANS ISOMERASE CYP38, CHLOROPLASTIC"/>
    <property type="match status" value="1"/>
</dbReference>
<protein>
    <recommendedName>
        <fullName evidence="3">Peptidyl-prolyl cis-trans isomerase</fullName>
        <shortName evidence="3">PPIase</shortName>
        <ecNumber evidence="3">5.2.1.8</ecNumber>
    </recommendedName>
</protein>
<keyword evidence="3" id="KW-0732">Signal</keyword>
<dbReference type="CDD" id="cd00317">
    <property type="entry name" value="cyclophilin"/>
    <property type="match status" value="1"/>
</dbReference>
<evidence type="ECO:0000256" key="2">
    <source>
        <dbReference type="ARBA" id="ARBA00023235"/>
    </source>
</evidence>
<sequence length="197" mass="21723">MKSFKLNILLLLTGFLFSTSVVSAQKILVETEIGNIVLILNPEKAPLTVSNFLKYVNVHRYDGATFYRVVRMDNQANKKIKIEVIQGGLGDDSTKNFPRIKHESTNITGLKHLNGTLSMARNIPGSAGSEFFICINDQPELDFGGKRNPDGQGFAAFGEVISGMDVVKKIQVRETGDGEKNQTLKLPVKIIAMKVIK</sequence>
<dbReference type="EC" id="5.2.1.8" evidence="3"/>
<comment type="similarity">
    <text evidence="3">Belongs to the cyclophilin-type PPIase family.</text>
</comment>
<dbReference type="SUPFAM" id="SSF50891">
    <property type="entry name" value="Cyclophilin-like"/>
    <property type="match status" value="1"/>
</dbReference>
<dbReference type="PRINTS" id="PR00153">
    <property type="entry name" value="CSAPPISMRASE"/>
</dbReference>
<accession>A0A4U6CTG1</accession>
<reference evidence="5 6" key="1">
    <citation type="submission" date="2019-05" db="EMBL/GenBank/DDBJ databases">
        <title>Dyadobacter AR-3-8 sp. nov., isolated from arctic soil.</title>
        <authorList>
            <person name="Chaudhary D.K."/>
        </authorList>
    </citation>
    <scope>NUCLEOTIDE SEQUENCE [LARGE SCALE GENOMIC DNA]</scope>
    <source>
        <strain evidence="5 6">AR-3-8</strain>
    </source>
</reference>
<evidence type="ECO:0000256" key="1">
    <source>
        <dbReference type="ARBA" id="ARBA00023110"/>
    </source>
</evidence>
<comment type="caution">
    <text evidence="5">The sequence shown here is derived from an EMBL/GenBank/DDBJ whole genome shotgun (WGS) entry which is preliminary data.</text>
</comment>